<evidence type="ECO:0008006" key="4">
    <source>
        <dbReference type="Google" id="ProtNLM"/>
    </source>
</evidence>
<sequence>MKNAPDISQDHARLLMSQLLDGELDASDASRLDSYLQAHPEAQDWMENLDLVRDASNAPTALQDHSASISSIQESIAKEGMASSGNKLISFPAFVRSLAAAAAVAIVGTVTWMGLHPEAHAHYEPNVVEFVATDLPGASTYIYPDEETGWTVVWVDSDPLEANKG</sequence>
<dbReference type="Proteomes" id="UP000622317">
    <property type="component" value="Unassembled WGS sequence"/>
</dbReference>
<organism evidence="2 3">
    <name type="scientific">Pelagicoccus enzymogenes</name>
    <dbReference type="NCBI Taxonomy" id="2773457"/>
    <lineage>
        <taxon>Bacteria</taxon>
        <taxon>Pseudomonadati</taxon>
        <taxon>Verrucomicrobiota</taxon>
        <taxon>Opitutia</taxon>
        <taxon>Puniceicoccales</taxon>
        <taxon>Pelagicoccaceae</taxon>
        <taxon>Pelagicoccus</taxon>
    </lineage>
</organism>
<protein>
    <recommendedName>
        <fullName evidence="4">Anti sigma-E protein RseA N-terminal domain-containing protein</fullName>
    </recommendedName>
</protein>
<keyword evidence="1" id="KW-0472">Membrane</keyword>
<evidence type="ECO:0000256" key="1">
    <source>
        <dbReference type="SAM" id="Phobius"/>
    </source>
</evidence>
<evidence type="ECO:0000313" key="3">
    <source>
        <dbReference type="Proteomes" id="UP000622317"/>
    </source>
</evidence>
<keyword evidence="1" id="KW-0812">Transmembrane</keyword>
<name>A0A927II74_9BACT</name>
<dbReference type="AlphaFoldDB" id="A0A927II74"/>
<evidence type="ECO:0000313" key="2">
    <source>
        <dbReference type="EMBL" id="MBD5780463.1"/>
    </source>
</evidence>
<dbReference type="EMBL" id="JACYFG010000036">
    <property type="protein sequence ID" value="MBD5780463.1"/>
    <property type="molecule type" value="Genomic_DNA"/>
</dbReference>
<dbReference type="RefSeq" id="WP_191617564.1">
    <property type="nucleotide sequence ID" value="NZ_JACYFG010000036.1"/>
</dbReference>
<gene>
    <name evidence="2" type="ORF">IEN85_13260</name>
</gene>
<keyword evidence="3" id="KW-1185">Reference proteome</keyword>
<proteinExistence type="predicted"/>
<accession>A0A927II74</accession>
<feature type="transmembrane region" description="Helical" evidence="1">
    <location>
        <begin position="93"/>
        <end position="115"/>
    </location>
</feature>
<keyword evidence="1" id="KW-1133">Transmembrane helix</keyword>
<comment type="caution">
    <text evidence="2">The sequence shown here is derived from an EMBL/GenBank/DDBJ whole genome shotgun (WGS) entry which is preliminary data.</text>
</comment>
<reference evidence="2" key="1">
    <citation type="submission" date="2020-09" db="EMBL/GenBank/DDBJ databases">
        <title>Pelagicoccus enzymogenes sp. nov. with an EPS production, isolated from marine sediment.</title>
        <authorList>
            <person name="Feng X."/>
        </authorList>
    </citation>
    <scope>NUCLEOTIDE SEQUENCE</scope>
    <source>
        <strain evidence="2">NFK12</strain>
    </source>
</reference>